<sequence>MNGVELFLLGRALMKIGEGALPEPPGGAGRYAGSARVVLAVAGDITAHPDSAVGEIAARTGLPQSQVSSAVARLKEAGAVHTAPDPADRRRVLVRQAAGVSDRVAQVRAAGIDEALTLALGSDDPQRLREVSDALDVLARNLLPQPGTTESDRPDTAPPPG</sequence>
<dbReference type="eggNOG" id="COG1846">
    <property type="taxonomic scope" value="Bacteria"/>
</dbReference>
<feature type="region of interest" description="Disordered" evidence="1">
    <location>
        <begin position="140"/>
        <end position="161"/>
    </location>
</feature>
<dbReference type="GeneID" id="24309210"/>
<dbReference type="KEGG" id="scb:SCAB_19121"/>
<evidence type="ECO:0000256" key="1">
    <source>
        <dbReference type="SAM" id="MobiDB-lite"/>
    </source>
</evidence>
<dbReference type="InterPro" id="IPR036390">
    <property type="entry name" value="WH_DNA-bd_sf"/>
</dbReference>
<protein>
    <recommendedName>
        <fullName evidence="2">HTH marR-type domain-containing protein</fullName>
    </recommendedName>
</protein>
<proteinExistence type="predicted"/>
<dbReference type="InterPro" id="IPR036388">
    <property type="entry name" value="WH-like_DNA-bd_sf"/>
</dbReference>
<dbReference type="InterPro" id="IPR000835">
    <property type="entry name" value="HTH_MarR-typ"/>
</dbReference>
<reference evidence="3 4" key="1">
    <citation type="journal article" date="2010" name="Mol. Plant Microbe Interact.">
        <title>Streptomyces scabies 87-22 contains a coronafacic acid-like biosynthetic cluster that contributes to plant-microbe interactions.</title>
        <authorList>
            <person name="Bignell D.R."/>
            <person name="Seipke R.F."/>
            <person name="Huguet-Tapia J.C."/>
            <person name="Chambers A.H."/>
            <person name="Parry R.J."/>
            <person name="Loria R."/>
        </authorList>
    </citation>
    <scope>NUCLEOTIDE SEQUENCE [LARGE SCALE GENOMIC DNA]</scope>
    <source>
        <strain evidence="3 4">87.22</strain>
    </source>
</reference>
<name>C9YT20_STRSW</name>
<dbReference type="Proteomes" id="UP000001444">
    <property type="component" value="Chromosome"/>
</dbReference>
<evidence type="ECO:0000313" key="4">
    <source>
        <dbReference type="Proteomes" id="UP000001444"/>
    </source>
</evidence>
<organism evidence="3 4">
    <name type="scientific">Streptomyces scabiei (strain 87.22)</name>
    <dbReference type="NCBI Taxonomy" id="680198"/>
    <lineage>
        <taxon>Bacteria</taxon>
        <taxon>Bacillati</taxon>
        <taxon>Actinomycetota</taxon>
        <taxon>Actinomycetes</taxon>
        <taxon>Kitasatosporales</taxon>
        <taxon>Streptomycetaceae</taxon>
        <taxon>Streptomyces</taxon>
    </lineage>
</organism>
<dbReference type="SUPFAM" id="SSF46785">
    <property type="entry name" value="Winged helix' DNA-binding domain"/>
    <property type="match status" value="1"/>
</dbReference>
<dbReference type="Pfam" id="PF12802">
    <property type="entry name" value="MarR_2"/>
    <property type="match status" value="1"/>
</dbReference>
<dbReference type="GO" id="GO:0003700">
    <property type="term" value="F:DNA-binding transcription factor activity"/>
    <property type="evidence" value="ECO:0007669"/>
    <property type="project" value="InterPro"/>
</dbReference>
<dbReference type="AlphaFoldDB" id="C9YT20"/>
<dbReference type="RefSeq" id="WP_012999758.1">
    <property type="nucleotide sequence ID" value="NC_013929.1"/>
</dbReference>
<feature type="domain" description="HTH marR-type" evidence="2">
    <location>
        <begin position="46"/>
        <end position="91"/>
    </location>
</feature>
<accession>C9YT20</accession>
<dbReference type="HOGENOM" id="CLU_150084_0_0_11"/>
<evidence type="ECO:0000259" key="2">
    <source>
        <dbReference type="Pfam" id="PF12802"/>
    </source>
</evidence>
<dbReference type="EMBL" id="FN554889">
    <property type="protein sequence ID" value="CBG69034.1"/>
    <property type="molecule type" value="Genomic_DNA"/>
</dbReference>
<dbReference type="Gene3D" id="1.10.10.10">
    <property type="entry name" value="Winged helix-like DNA-binding domain superfamily/Winged helix DNA-binding domain"/>
    <property type="match status" value="1"/>
</dbReference>
<keyword evidence="4" id="KW-1185">Reference proteome</keyword>
<evidence type="ECO:0000313" key="3">
    <source>
        <dbReference type="EMBL" id="CBG69034.1"/>
    </source>
</evidence>
<gene>
    <name evidence="3" type="ordered locus">SCAB_19121</name>
</gene>